<dbReference type="AlphaFoldDB" id="A0AAN7SCY8"/>
<reference evidence="2" key="1">
    <citation type="submission" date="2023-01" db="EMBL/GenBank/DDBJ databases">
        <title>Key to firefly adult light organ development and bioluminescence: homeobox transcription factors regulate luciferase expression and transportation to peroxisome.</title>
        <authorList>
            <person name="Fu X."/>
        </authorList>
    </citation>
    <scope>NUCLEOTIDE SEQUENCE [LARGE SCALE GENOMIC DNA]</scope>
</reference>
<sequence>MDVKCLLSDELEYELKIRGMEYASGMTVAQKRKLLGPIFKKEKYLNVSVRVDSSMLEFQSEIDACKAKITSIETELADPVNRSHPKYLTRALHLARRIDRIPVGEENDESAVNDLKTAASNILALVDPVSSFDAGEPCDAAQSTPIALPRHEPPVTPGLRVNETEAGFADRLAGLLDASLQRLEDSRHSHVPIRKWGVSFSGTADGMSAVTFLSRLEEKKRASNISDVRLLEGATDLFTDDVSSWADLVTRIRTCFLPGNFELMLWDEIRARKQGVNEAPLFYIATMKELFSRFSRPLSPHEQLMLIMANLQPFYATPLSLINVDSVDHLNTLCLKLENTRTNNSRVASGSKLSVLEVSSSRENISIQSKKCKRYTRYSVKKKNNKKMSDCRRRT</sequence>
<gene>
    <name evidence="1" type="ORF">RN001_001902</name>
</gene>
<keyword evidence="2" id="KW-1185">Reference proteome</keyword>
<organism evidence="1 2">
    <name type="scientific">Aquatica leii</name>
    <dbReference type="NCBI Taxonomy" id="1421715"/>
    <lineage>
        <taxon>Eukaryota</taxon>
        <taxon>Metazoa</taxon>
        <taxon>Ecdysozoa</taxon>
        <taxon>Arthropoda</taxon>
        <taxon>Hexapoda</taxon>
        <taxon>Insecta</taxon>
        <taxon>Pterygota</taxon>
        <taxon>Neoptera</taxon>
        <taxon>Endopterygota</taxon>
        <taxon>Coleoptera</taxon>
        <taxon>Polyphaga</taxon>
        <taxon>Elateriformia</taxon>
        <taxon>Elateroidea</taxon>
        <taxon>Lampyridae</taxon>
        <taxon>Luciolinae</taxon>
        <taxon>Aquatica</taxon>
    </lineage>
</organism>
<name>A0AAN7SCY8_9COLE</name>
<dbReference type="EMBL" id="JARPUR010000001">
    <property type="protein sequence ID" value="KAK4885631.1"/>
    <property type="molecule type" value="Genomic_DNA"/>
</dbReference>
<protein>
    <submittedName>
        <fullName evidence="1">Uncharacterized protein</fullName>
    </submittedName>
</protein>
<comment type="caution">
    <text evidence="1">The sequence shown here is derived from an EMBL/GenBank/DDBJ whole genome shotgun (WGS) entry which is preliminary data.</text>
</comment>
<dbReference type="Proteomes" id="UP001353858">
    <property type="component" value="Unassembled WGS sequence"/>
</dbReference>
<accession>A0AAN7SCY8</accession>
<evidence type="ECO:0000313" key="2">
    <source>
        <dbReference type="Proteomes" id="UP001353858"/>
    </source>
</evidence>
<proteinExistence type="predicted"/>
<evidence type="ECO:0000313" key="1">
    <source>
        <dbReference type="EMBL" id="KAK4885631.1"/>
    </source>
</evidence>